<keyword evidence="1" id="KW-0472">Membrane</keyword>
<keyword evidence="1" id="KW-1133">Transmembrane helix</keyword>
<gene>
    <name evidence="2" type="ORF">IAC47_03105</name>
</gene>
<keyword evidence="1" id="KW-0812">Transmembrane</keyword>
<evidence type="ECO:0000313" key="2">
    <source>
        <dbReference type="EMBL" id="HIW87246.1"/>
    </source>
</evidence>
<organism evidence="2 3">
    <name type="scientific">Candidatus Onthomorpha intestinigallinarum</name>
    <dbReference type="NCBI Taxonomy" id="2840880"/>
    <lineage>
        <taxon>Bacteria</taxon>
        <taxon>Pseudomonadati</taxon>
        <taxon>Bacteroidota</taxon>
        <taxon>Bacteroidia</taxon>
        <taxon>Bacteroidales</taxon>
        <taxon>Candidatus Onthomorpha</taxon>
    </lineage>
</organism>
<accession>A0A9D1RFD7</accession>
<name>A0A9D1RFD7_9BACT</name>
<evidence type="ECO:0000256" key="1">
    <source>
        <dbReference type="SAM" id="Phobius"/>
    </source>
</evidence>
<dbReference type="Proteomes" id="UP000824267">
    <property type="component" value="Unassembled WGS sequence"/>
</dbReference>
<sequence>MKMENMDGFIQKDMQRQTNASLYSDIMSEIERRESLFLPSGFTKCLLACCIVLLFSVAVNLSDLFSGNRDGFVADEQTEAFEHFAQENYFDILSDYYPEQILMGE</sequence>
<reference evidence="2" key="1">
    <citation type="journal article" date="2021" name="PeerJ">
        <title>Extensive microbial diversity within the chicken gut microbiome revealed by metagenomics and culture.</title>
        <authorList>
            <person name="Gilroy R."/>
            <person name="Ravi A."/>
            <person name="Getino M."/>
            <person name="Pursley I."/>
            <person name="Horton D.L."/>
            <person name="Alikhan N.F."/>
            <person name="Baker D."/>
            <person name="Gharbi K."/>
            <person name="Hall N."/>
            <person name="Watson M."/>
            <person name="Adriaenssens E.M."/>
            <person name="Foster-Nyarko E."/>
            <person name="Jarju S."/>
            <person name="Secka A."/>
            <person name="Antonio M."/>
            <person name="Oren A."/>
            <person name="Chaudhuri R.R."/>
            <person name="La Ragione R."/>
            <person name="Hildebrand F."/>
            <person name="Pallen M.J."/>
        </authorList>
    </citation>
    <scope>NUCLEOTIDE SEQUENCE</scope>
    <source>
        <strain evidence="2">Gambia16-930</strain>
    </source>
</reference>
<dbReference type="EMBL" id="DXGG01000106">
    <property type="protein sequence ID" value="HIW87246.1"/>
    <property type="molecule type" value="Genomic_DNA"/>
</dbReference>
<dbReference type="AlphaFoldDB" id="A0A9D1RFD7"/>
<evidence type="ECO:0000313" key="3">
    <source>
        <dbReference type="Proteomes" id="UP000824267"/>
    </source>
</evidence>
<proteinExistence type="predicted"/>
<comment type="caution">
    <text evidence="2">The sequence shown here is derived from an EMBL/GenBank/DDBJ whole genome shotgun (WGS) entry which is preliminary data.</text>
</comment>
<reference evidence="2" key="2">
    <citation type="submission" date="2021-04" db="EMBL/GenBank/DDBJ databases">
        <authorList>
            <person name="Gilroy R."/>
        </authorList>
    </citation>
    <scope>NUCLEOTIDE SEQUENCE</scope>
    <source>
        <strain evidence="2">Gambia16-930</strain>
    </source>
</reference>
<feature type="transmembrane region" description="Helical" evidence="1">
    <location>
        <begin position="36"/>
        <end position="59"/>
    </location>
</feature>
<protein>
    <submittedName>
        <fullName evidence="2">Uncharacterized protein</fullName>
    </submittedName>
</protein>